<dbReference type="SUPFAM" id="SSF101690">
    <property type="entry name" value="PAZ domain"/>
    <property type="match status" value="1"/>
</dbReference>
<dbReference type="SMART" id="SM01163">
    <property type="entry name" value="DUF1785"/>
    <property type="match status" value="1"/>
</dbReference>
<reference evidence="4 5" key="1">
    <citation type="submission" date="2024-06" db="EMBL/GenBank/DDBJ databases">
        <title>A chromosome-level genome assembly of beet webworm, Loxostege sticticalis.</title>
        <authorList>
            <person name="Zhang Y."/>
        </authorList>
    </citation>
    <scope>NUCLEOTIDE SEQUENCE [LARGE SCALE GENOMIC DNA]</scope>
    <source>
        <strain evidence="4">AQ026</strain>
        <tissue evidence="4">Whole body</tissue>
    </source>
</reference>
<evidence type="ECO:0000256" key="1">
    <source>
        <dbReference type="SAM" id="MobiDB-lite"/>
    </source>
</evidence>
<dbReference type="EMBL" id="JBEUOH010000012">
    <property type="protein sequence ID" value="KAL0881054.1"/>
    <property type="molecule type" value="Genomic_DNA"/>
</dbReference>
<dbReference type="InterPro" id="IPR012337">
    <property type="entry name" value="RNaseH-like_sf"/>
</dbReference>
<feature type="compositionally biased region" description="Basic and acidic residues" evidence="1">
    <location>
        <begin position="10"/>
        <end position="23"/>
    </location>
</feature>
<feature type="region of interest" description="Disordered" evidence="1">
    <location>
        <begin position="1"/>
        <end position="261"/>
    </location>
</feature>
<proteinExistence type="predicted"/>
<keyword evidence="5" id="KW-1185">Reference proteome</keyword>
<dbReference type="PANTHER" id="PTHR22891">
    <property type="entry name" value="EUKARYOTIC TRANSLATION INITIATION FACTOR 2C"/>
    <property type="match status" value="1"/>
</dbReference>
<evidence type="ECO:0000313" key="4">
    <source>
        <dbReference type="EMBL" id="KAL0881054.1"/>
    </source>
</evidence>
<dbReference type="Pfam" id="PF02171">
    <property type="entry name" value="Piwi"/>
    <property type="match status" value="1"/>
</dbReference>
<feature type="compositionally biased region" description="Polar residues" evidence="1">
    <location>
        <begin position="133"/>
        <end position="151"/>
    </location>
</feature>
<dbReference type="InterPro" id="IPR003100">
    <property type="entry name" value="PAZ_dom"/>
</dbReference>
<dbReference type="InterPro" id="IPR036085">
    <property type="entry name" value="PAZ_dom_sf"/>
</dbReference>
<accession>A0ABR3HWX3</accession>
<dbReference type="Pfam" id="PF02170">
    <property type="entry name" value="PAZ"/>
    <property type="match status" value="1"/>
</dbReference>
<dbReference type="Gene3D" id="3.30.420.10">
    <property type="entry name" value="Ribonuclease H-like superfamily/Ribonuclease H"/>
    <property type="match status" value="1"/>
</dbReference>
<dbReference type="InterPro" id="IPR032472">
    <property type="entry name" value="ArgoL2"/>
</dbReference>
<dbReference type="InterPro" id="IPR014811">
    <property type="entry name" value="ArgoL1"/>
</dbReference>
<dbReference type="CDD" id="cd02846">
    <property type="entry name" value="PAZ_argonaute_like"/>
    <property type="match status" value="1"/>
</dbReference>
<evidence type="ECO:0000259" key="2">
    <source>
        <dbReference type="PROSITE" id="PS50821"/>
    </source>
</evidence>
<sequence>MGRGKKDKKERKSSTQDVEKAVEELSISEEGTSTSHAELPPDQGDEGLSAAAKRKKKKEEKKAALVSLQAPQKPEVEKPVAPEPEPAPVTKTEVVEEEVGLGLGLGGGRKRQKKKPQAAAKAQVPPAPVASEPQPSSSLAQPAVSLPQTPGQAAPVSWGQARRPLSSVPAPPTVASPAIVASPGSAPPATTTPWSAQAPSGPFPTAGGGRGRGRGQPLPMTAAPSSAPWAGDMAQPGHSQATVSAPAPTSSPTGPVSQPIKSDTVSCRFKIPKKIEGGLIPHRKVTVLTNYLAMKIQPLQIFRYDVSFKPDRPKKMLGKAFTLSKERHFPRTVTAFDQIKNCYSLTALKDVTQTDRYITNVVMTDNNGKEMKFEVSYKFTGIVDLKTIINYMNTGGTSLSPPTEAIQCIDVILRQGTLESYVKAGRQFFKRPSRPINLGDGLEIWTGLFQSGIFTSKPFVNIDVAHKGFPKQQPMIQALQEFRLNPQRSLDKQNVFAVENFKGFIRGLRVVASIGGDNSSRGQKREFICNGVSAHSATREYFMMEDASGKKTRMSVAEYFSRIKNVRLQYPDLNCVWVGSREKTIYYPMELLEVAYGQALNKQLNEMQLSTMVRQAATPPDERKKKIEEVISDMNYSKNEYFQKFGLQISDKFYPVDAKVLHPPKLDVGTGRSIEPRRGAWQADRMLKPEALQHWGIIAIETNNDRCDYDNTIRLLMNTGRQMGMNVAPPALCRFDVQMRNLQEVLVAAVKNNINFMFVIVSYKGRDYYHKVKQLAERDVGILTQCIKEATHQSRMNQQTARNILLKVNSKLMGVNQVLDNCCLPKCLQGGGVMVVGADVTHPSPDQSNIPSIAAVTASIDTKCFLYNIELSIQTPKKEMIVEFEDMMVEHLKVYRNNQKALPKKIFVFRDGVSEGQFAQVMNSELQAVHDAYRKLAGPDVKPEVLFLLVQKRHHTRLFLPNSSQNVDPGTVVDKDIVHASELDFYLVSHHAIKGTARPTRYHAVCNDGRIPHDEVEQLTYYLCHLYSRCMRSVSYPTPTYYAHLACLRARSLTHGERFDNHELERSPKRLRVMDKILQFSRMFFV</sequence>
<comment type="caution">
    <text evidence="4">The sequence shown here is derived from an EMBL/GenBank/DDBJ whole genome shotgun (WGS) entry which is preliminary data.</text>
</comment>
<evidence type="ECO:0000259" key="3">
    <source>
        <dbReference type="PROSITE" id="PS50822"/>
    </source>
</evidence>
<evidence type="ECO:0008006" key="6">
    <source>
        <dbReference type="Google" id="ProtNLM"/>
    </source>
</evidence>
<dbReference type="Pfam" id="PF16488">
    <property type="entry name" value="ArgoL2"/>
    <property type="match status" value="1"/>
</dbReference>
<gene>
    <name evidence="4" type="ORF">ABMA27_002187</name>
</gene>
<dbReference type="Pfam" id="PF16486">
    <property type="entry name" value="ArgoN"/>
    <property type="match status" value="1"/>
</dbReference>
<dbReference type="InterPro" id="IPR036397">
    <property type="entry name" value="RNaseH_sf"/>
</dbReference>
<feature type="compositionally biased region" description="Low complexity" evidence="1">
    <location>
        <begin position="175"/>
        <end position="200"/>
    </location>
</feature>
<dbReference type="Proteomes" id="UP001549920">
    <property type="component" value="Unassembled WGS sequence"/>
</dbReference>
<dbReference type="InterPro" id="IPR032474">
    <property type="entry name" value="Argonaute_N"/>
</dbReference>
<dbReference type="Gene3D" id="3.40.50.2300">
    <property type="match status" value="1"/>
</dbReference>
<dbReference type="InterPro" id="IPR003165">
    <property type="entry name" value="Piwi"/>
</dbReference>
<name>A0ABR3HWX3_LOXSC</name>
<dbReference type="PROSITE" id="PS50822">
    <property type="entry name" value="PIWI"/>
    <property type="match status" value="1"/>
</dbReference>
<organism evidence="4 5">
    <name type="scientific">Loxostege sticticalis</name>
    <name type="common">Beet webworm moth</name>
    <dbReference type="NCBI Taxonomy" id="481309"/>
    <lineage>
        <taxon>Eukaryota</taxon>
        <taxon>Metazoa</taxon>
        <taxon>Ecdysozoa</taxon>
        <taxon>Arthropoda</taxon>
        <taxon>Hexapoda</taxon>
        <taxon>Insecta</taxon>
        <taxon>Pterygota</taxon>
        <taxon>Neoptera</taxon>
        <taxon>Endopterygota</taxon>
        <taxon>Lepidoptera</taxon>
        <taxon>Glossata</taxon>
        <taxon>Ditrysia</taxon>
        <taxon>Pyraloidea</taxon>
        <taxon>Crambidae</taxon>
        <taxon>Pyraustinae</taxon>
        <taxon>Loxostege</taxon>
    </lineage>
</organism>
<dbReference type="CDD" id="cd04657">
    <property type="entry name" value="Piwi_ago-like"/>
    <property type="match status" value="1"/>
</dbReference>
<feature type="domain" description="PAZ" evidence="2">
    <location>
        <begin position="474"/>
        <end position="596"/>
    </location>
</feature>
<dbReference type="PROSITE" id="PS50821">
    <property type="entry name" value="PAZ"/>
    <property type="match status" value="1"/>
</dbReference>
<dbReference type="SMART" id="SM00950">
    <property type="entry name" value="Piwi"/>
    <property type="match status" value="1"/>
</dbReference>
<feature type="compositionally biased region" description="Low complexity" evidence="1">
    <location>
        <begin position="241"/>
        <end position="253"/>
    </location>
</feature>
<feature type="domain" description="Piwi" evidence="3">
    <location>
        <begin position="756"/>
        <end position="1055"/>
    </location>
</feature>
<evidence type="ECO:0000313" key="5">
    <source>
        <dbReference type="Proteomes" id="UP001549920"/>
    </source>
</evidence>
<dbReference type="InterPro" id="IPR045246">
    <property type="entry name" value="Piwi_ago-like"/>
</dbReference>
<protein>
    <recommendedName>
        <fullName evidence="6">Protein argonaute-2</fullName>
    </recommendedName>
</protein>
<dbReference type="SUPFAM" id="SSF53098">
    <property type="entry name" value="Ribonuclease H-like"/>
    <property type="match status" value="1"/>
</dbReference>
<dbReference type="Pfam" id="PF08699">
    <property type="entry name" value="ArgoL1"/>
    <property type="match status" value="1"/>
</dbReference>
<dbReference type="Gene3D" id="2.170.260.10">
    <property type="entry name" value="paz domain"/>
    <property type="match status" value="1"/>
</dbReference>